<dbReference type="AlphaFoldDB" id="G0NB14"/>
<keyword evidence="7" id="KW-1185">Reference proteome</keyword>
<dbReference type="GO" id="GO:0022857">
    <property type="term" value="F:transmembrane transporter activity"/>
    <property type="evidence" value="ECO:0007669"/>
    <property type="project" value="InterPro"/>
</dbReference>
<feature type="transmembrane region" description="Helical" evidence="5">
    <location>
        <begin position="9"/>
        <end position="28"/>
    </location>
</feature>
<evidence type="ECO:0000256" key="4">
    <source>
        <dbReference type="ARBA" id="ARBA00023136"/>
    </source>
</evidence>
<dbReference type="InterPro" id="IPR001898">
    <property type="entry name" value="SLC13A/DASS"/>
</dbReference>
<dbReference type="OrthoDB" id="6493944at2759"/>
<dbReference type="Pfam" id="PF00939">
    <property type="entry name" value="Na_sulph_symp"/>
    <property type="match status" value="1"/>
</dbReference>
<evidence type="ECO:0000313" key="6">
    <source>
        <dbReference type="EMBL" id="EGT56741.1"/>
    </source>
</evidence>
<dbReference type="eggNOG" id="KOG1281">
    <property type="taxonomic scope" value="Eukaryota"/>
</dbReference>
<dbReference type="InParanoid" id="G0NB14"/>
<comment type="subcellular location">
    <subcellularLocation>
        <location evidence="1">Membrane</location>
        <topology evidence="1">Multi-pass membrane protein</topology>
    </subcellularLocation>
</comment>
<accession>G0NB14</accession>
<sequence>MQAKVKNRLIIRKILVLLLPLAAVPLLFFGSDSIVLFMNTIIMAMAVEATGLHKRIALKLLTKVGAKQPV</sequence>
<organism evidence="7">
    <name type="scientific">Caenorhabditis brenneri</name>
    <name type="common">Nematode worm</name>
    <dbReference type="NCBI Taxonomy" id="135651"/>
    <lineage>
        <taxon>Eukaryota</taxon>
        <taxon>Metazoa</taxon>
        <taxon>Ecdysozoa</taxon>
        <taxon>Nematoda</taxon>
        <taxon>Chromadorea</taxon>
        <taxon>Rhabditida</taxon>
        <taxon>Rhabditina</taxon>
        <taxon>Rhabditomorpha</taxon>
        <taxon>Rhabditoidea</taxon>
        <taxon>Rhabditidae</taxon>
        <taxon>Peloderinae</taxon>
        <taxon>Caenorhabditis</taxon>
    </lineage>
</organism>
<evidence type="ECO:0000256" key="1">
    <source>
        <dbReference type="ARBA" id="ARBA00004141"/>
    </source>
</evidence>
<protein>
    <submittedName>
        <fullName evidence="6">Uncharacterized protein</fullName>
    </submittedName>
</protein>
<gene>
    <name evidence="6" type="ORF">CAEBREN_31917</name>
</gene>
<evidence type="ECO:0000256" key="2">
    <source>
        <dbReference type="ARBA" id="ARBA00022692"/>
    </source>
</evidence>
<name>G0NB14_CAEBE</name>
<dbReference type="EMBL" id="GL379856">
    <property type="protein sequence ID" value="EGT56741.1"/>
    <property type="molecule type" value="Genomic_DNA"/>
</dbReference>
<evidence type="ECO:0000313" key="7">
    <source>
        <dbReference type="Proteomes" id="UP000008068"/>
    </source>
</evidence>
<keyword evidence="2 5" id="KW-0812">Transmembrane</keyword>
<keyword evidence="3 5" id="KW-1133">Transmembrane helix</keyword>
<dbReference type="GO" id="GO:0016020">
    <property type="term" value="C:membrane"/>
    <property type="evidence" value="ECO:0007669"/>
    <property type="project" value="UniProtKB-SubCell"/>
</dbReference>
<keyword evidence="4 5" id="KW-0472">Membrane</keyword>
<reference evidence="7" key="1">
    <citation type="submission" date="2011-07" db="EMBL/GenBank/DDBJ databases">
        <authorList>
            <consortium name="Caenorhabditis brenneri Sequencing and Analysis Consortium"/>
            <person name="Wilson R.K."/>
        </authorList>
    </citation>
    <scope>NUCLEOTIDE SEQUENCE [LARGE SCALE GENOMIC DNA]</scope>
    <source>
        <strain evidence="7">PB2801</strain>
    </source>
</reference>
<dbReference type="HOGENOM" id="CLU_2760075_0_0_1"/>
<evidence type="ECO:0000256" key="5">
    <source>
        <dbReference type="SAM" id="Phobius"/>
    </source>
</evidence>
<dbReference type="Proteomes" id="UP000008068">
    <property type="component" value="Unassembled WGS sequence"/>
</dbReference>
<evidence type="ECO:0000256" key="3">
    <source>
        <dbReference type="ARBA" id="ARBA00022989"/>
    </source>
</evidence>
<proteinExistence type="predicted"/>
<dbReference type="STRING" id="135651.G0NB14"/>